<feature type="compositionally biased region" description="Basic and acidic residues" evidence="1">
    <location>
        <begin position="1"/>
        <end position="12"/>
    </location>
</feature>
<proteinExistence type="predicted"/>
<gene>
    <name evidence="2" type="ORF">AVDCRST_MAG25-2738</name>
</gene>
<name>A0A6J4RRQ5_9ACTN</name>
<feature type="region of interest" description="Disordered" evidence="1">
    <location>
        <begin position="1"/>
        <end position="67"/>
    </location>
</feature>
<dbReference type="EMBL" id="CADCVI010000181">
    <property type="protein sequence ID" value="CAA9480543.1"/>
    <property type="molecule type" value="Genomic_DNA"/>
</dbReference>
<protein>
    <submittedName>
        <fullName evidence="2">Uncharacterized protein</fullName>
    </submittedName>
</protein>
<feature type="compositionally biased region" description="Basic and acidic residues" evidence="1">
    <location>
        <begin position="134"/>
        <end position="144"/>
    </location>
</feature>
<reference evidence="2" key="1">
    <citation type="submission" date="2020-02" db="EMBL/GenBank/DDBJ databases">
        <authorList>
            <person name="Meier V. D."/>
        </authorList>
    </citation>
    <scope>NUCLEOTIDE SEQUENCE</scope>
    <source>
        <strain evidence="2">AVDCRST_MAG25</strain>
    </source>
</reference>
<evidence type="ECO:0000313" key="2">
    <source>
        <dbReference type="EMBL" id="CAA9480543.1"/>
    </source>
</evidence>
<feature type="compositionally biased region" description="Basic residues" evidence="1">
    <location>
        <begin position="117"/>
        <end position="130"/>
    </location>
</feature>
<feature type="compositionally biased region" description="Basic and acidic residues" evidence="1">
    <location>
        <begin position="83"/>
        <end position="101"/>
    </location>
</feature>
<feature type="non-terminal residue" evidence="2">
    <location>
        <position position="1"/>
    </location>
</feature>
<evidence type="ECO:0000256" key="1">
    <source>
        <dbReference type="SAM" id="MobiDB-lite"/>
    </source>
</evidence>
<dbReference type="AlphaFoldDB" id="A0A6J4RRQ5"/>
<feature type="compositionally biased region" description="Basic and acidic residues" evidence="1">
    <location>
        <begin position="20"/>
        <end position="32"/>
    </location>
</feature>
<accession>A0A6J4RRQ5</accession>
<feature type="region of interest" description="Disordered" evidence="1">
    <location>
        <begin position="79"/>
        <end position="144"/>
    </location>
</feature>
<organism evidence="2">
    <name type="scientific">uncultured Rubrobacteraceae bacterium</name>
    <dbReference type="NCBI Taxonomy" id="349277"/>
    <lineage>
        <taxon>Bacteria</taxon>
        <taxon>Bacillati</taxon>
        <taxon>Actinomycetota</taxon>
        <taxon>Rubrobacteria</taxon>
        <taxon>Rubrobacterales</taxon>
        <taxon>Rubrobacteraceae</taxon>
        <taxon>environmental samples</taxon>
    </lineage>
</organism>
<sequence length="144" mass="15587">GGREAELRDPEGGNRWCRRAIGDGRGGGEDVVRTGAPQHLRQPLHGASRARRGTGGLDLLQGPFGEGRVPGVAVRLVPGCLGRDPRGGVDDHGPVDARPDRLPAYPPDGPPHDRPLRPRGLRRLQGKQVRRVPLSRDRRPDLPL</sequence>
<feature type="non-terminal residue" evidence="2">
    <location>
        <position position="144"/>
    </location>
</feature>